<protein>
    <submittedName>
        <fullName evidence="1">DUF4302 domain-containing protein</fullName>
    </submittedName>
</protein>
<evidence type="ECO:0000313" key="1">
    <source>
        <dbReference type="EMBL" id="MET6999586.1"/>
    </source>
</evidence>
<comment type="caution">
    <text evidence="1">The sequence shown here is derived from an EMBL/GenBank/DDBJ whole genome shotgun (WGS) entry which is preliminary data.</text>
</comment>
<gene>
    <name evidence="1" type="ORF">ABR189_19515</name>
</gene>
<dbReference type="RefSeq" id="WP_354662150.1">
    <property type="nucleotide sequence ID" value="NZ_JBEXAC010000002.1"/>
</dbReference>
<accession>A0ABV2T987</accession>
<dbReference type="Pfam" id="PF14135">
    <property type="entry name" value="DUF4302"/>
    <property type="match status" value="1"/>
</dbReference>
<evidence type="ECO:0000313" key="2">
    <source>
        <dbReference type="Proteomes" id="UP001549749"/>
    </source>
</evidence>
<dbReference type="InterPro" id="IPR025396">
    <property type="entry name" value="DUF4302"/>
</dbReference>
<organism evidence="1 2">
    <name type="scientific">Chitinophaga defluvii</name>
    <dbReference type="NCBI Taxonomy" id="3163343"/>
    <lineage>
        <taxon>Bacteria</taxon>
        <taxon>Pseudomonadati</taxon>
        <taxon>Bacteroidota</taxon>
        <taxon>Chitinophagia</taxon>
        <taxon>Chitinophagales</taxon>
        <taxon>Chitinophagaceae</taxon>
        <taxon>Chitinophaga</taxon>
    </lineage>
</organism>
<proteinExistence type="predicted"/>
<keyword evidence="2" id="KW-1185">Reference proteome</keyword>
<dbReference type="Proteomes" id="UP001549749">
    <property type="component" value="Unassembled WGS sequence"/>
</dbReference>
<dbReference type="PROSITE" id="PS51257">
    <property type="entry name" value="PROKAR_LIPOPROTEIN"/>
    <property type="match status" value="1"/>
</dbReference>
<dbReference type="EMBL" id="JBEXAC010000002">
    <property type="protein sequence ID" value="MET6999586.1"/>
    <property type="molecule type" value="Genomic_DNA"/>
</dbReference>
<reference evidence="1 2" key="1">
    <citation type="submission" date="2024-06" db="EMBL/GenBank/DDBJ databases">
        <title>Chitinophaga defluvii sp. nov., isolated from municipal sewage.</title>
        <authorList>
            <person name="Zhang L."/>
        </authorList>
    </citation>
    <scope>NUCLEOTIDE SEQUENCE [LARGE SCALE GENOMIC DNA]</scope>
    <source>
        <strain evidence="1 2">H8</strain>
    </source>
</reference>
<name>A0ABV2T987_9BACT</name>
<sequence length="434" mass="48959">MKKILLYTLLILTTLSACRKEDDPIFPKSADERLNEVLTSYSKQLTESQYGWKAMLFPQEGGYFFHFKFNDKNAVSMLSDVAASTTVQPNESTWRLKALQRPTLMFDTYSYLHLLADPDPDAYGGVRGKGFYSDFEFSFESVSPDTIRLTGNFNNSELILVKATKEEVDAYNAGKVADIMDATDEFIANTLFPYLKMPDGKKLAINFNINSKVFSLRYLDDKNEIQSITAAFLFTPKGIFLKTPIKYGNSQFQEVLWDATKQTYYVMLGTTRVDVESSDEAIIPLHLVIGSDYSAIVVVADPLPGQSPDFVDAHNQAIIDVKNTRYKLDLKNIFYLFDRKKKTMTMDARVFQGANQFQATYTFDWTIDANGVSTFVNTAVNGNGGLIVNEMLPLLLPLINDHFTFDFYNAGGTLLGGMYSQENPGFYFTGFLLQ</sequence>